<protein>
    <submittedName>
        <fullName evidence="1">Uncharacterized protein</fullName>
    </submittedName>
</protein>
<dbReference type="AlphaFoldDB" id="A0A7C0U5P4"/>
<dbReference type="Proteomes" id="UP000885690">
    <property type="component" value="Unassembled WGS sequence"/>
</dbReference>
<evidence type="ECO:0000313" key="1">
    <source>
        <dbReference type="EMBL" id="HDD52622.1"/>
    </source>
</evidence>
<accession>A0A7C0U5P4</accession>
<sequence length="104" mass="11816">MATLRDFGILEGAVKKRLAPVYIPIESFAYMAFALCQEGSMGEKLVRHDDWLLFFLSPEDVEGKLIESDVRGFLKYQSAGRITRIDFPARSFEEMAHVVLGRTD</sequence>
<dbReference type="EMBL" id="DQWS01000039">
    <property type="protein sequence ID" value="HDD52622.1"/>
    <property type="molecule type" value="Genomic_DNA"/>
</dbReference>
<organism evidence="1">
    <name type="scientific">Thermosulfidibacter takaii</name>
    <dbReference type="NCBI Taxonomy" id="412593"/>
    <lineage>
        <taxon>Bacteria</taxon>
        <taxon>Pseudomonadati</taxon>
        <taxon>Thermosulfidibacterota</taxon>
        <taxon>Thermosulfidibacteria</taxon>
        <taxon>Thermosulfidibacterales</taxon>
        <taxon>Thermosulfidibacteraceae</taxon>
    </lineage>
</organism>
<reference evidence="1" key="1">
    <citation type="journal article" date="2020" name="mSystems">
        <title>Genome- and Community-Level Interaction Insights into Carbon Utilization and Element Cycling Functions of Hydrothermarchaeota in Hydrothermal Sediment.</title>
        <authorList>
            <person name="Zhou Z."/>
            <person name="Liu Y."/>
            <person name="Xu W."/>
            <person name="Pan J."/>
            <person name="Luo Z.H."/>
            <person name="Li M."/>
        </authorList>
    </citation>
    <scope>NUCLEOTIDE SEQUENCE [LARGE SCALE GENOMIC DNA]</scope>
    <source>
        <strain evidence="1">HyVt-115</strain>
    </source>
</reference>
<name>A0A7C0U5P4_9BACT</name>
<gene>
    <name evidence="1" type="ORF">ENF32_00960</name>
</gene>
<comment type="caution">
    <text evidence="1">The sequence shown here is derived from an EMBL/GenBank/DDBJ whole genome shotgun (WGS) entry which is preliminary data.</text>
</comment>
<proteinExistence type="predicted"/>